<dbReference type="InterPro" id="IPR023346">
    <property type="entry name" value="Lysozyme-like_dom_sf"/>
</dbReference>
<feature type="transmembrane region" description="Helical" evidence="4">
    <location>
        <begin position="61"/>
        <end position="82"/>
    </location>
</feature>
<keyword evidence="2" id="KW-0732">Signal</keyword>
<organism evidence="6 7">
    <name type="scientific">Arthrobacter oryzae</name>
    <dbReference type="NCBI Taxonomy" id="409290"/>
    <lineage>
        <taxon>Bacteria</taxon>
        <taxon>Bacillati</taxon>
        <taxon>Actinomycetota</taxon>
        <taxon>Actinomycetes</taxon>
        <taxon>Micrococcales</taxon>
        <taxon>Micrococcaceae</taxon>
        <taxon>Arthrobacter</taxon>
    </lineage>
</organism>
<keyword evidence="4" id="KW-0812">Transmembrane</keyword>
<evidence type="ECO:0000256" key="1">
    <source>
        <dbReference type="ARBA" id="ARBA00010830"/>
    </source>
</evidence>
<evidence type="ECO:0000256" key="2">
    <source>
        <dbReference type="ARBA" id="ARBA00022729"/>
    </source>
</evidence>
<keyword evidence="3" id="KW-0378">Hydrolase</keyword>
<dbReference type="InterPro" id="IPR007137">
    <property type="entry name" value="DUF348"/>
</dbReference>
<evidence type="ECO:0000259" key="5">
    <source>
        <dbReference type="PROSITE" id="PS51109"/>
    </source>
</evidence>
<dbReference type="PROSITE" id="PS51109">
    <property type="entry name" value="G5"/>
    <property type="match status" value="1"/>
</dbReference>
<dbReference type="Pfam" id="PF06737">
    <property type="entry name" value="Transglycosylas"/>
    <property type="match status" value="1"/>
</dbReference>
<comment type="similarity">
    <text evidence="1">Belongs to the transglycosylase family. Rpf subfamily.</text>
</comment>
<dbReference type="GO" id="GO:0016787">
    <property type="term" value="F:hydrolase activity"/>
    <property type="evidence" value="ECO:0007669"/>
    <property type="project" value="UniProtKB-KW"/>
</dbReference>
<feature type="domain" description="G5" evidence="5">
    <location>
        <begin position="252"/>
        <end position="333"/>
    </location>
</feature>
<evidence type="ECO:0000256" key="4">
    <source>
        <dbReference type="SAM" id="Phobius"/>
    </source>
</evidence>
<gene>
    <name evidence="6" type="ORF">C8D78_2222</name>
</gene>
<dbReference type="SMART" id="SM01208">
    <property type="entry name" value="G5"/>
    <property type="match status" value="1"/>
</dbReference>
<keyword evidence="4" id="KW-1133">Transmembrane helix</keyword>
<accession>A0A495ER62</accession>
<dbReference type="CDD" id="cd13925">
    <property type="entry name" value="RPF"/>
    <property type="match status" value="1"/>
</dbReference>
<keyword evidence="4" id="KW-0472">Membrane</keyword>
<protein>
    <submittedName>
        <fullName evidence="6">Uncharacterized protein YabE (DUF348 family)</fullName>
    </submittedName>
</protein>
<dbReference type="Proteomes" id="UP000276055">
    <property type="component" value="Unassembled WGS sequence"/>
</dbReference>
<proteinExistence type="inferred from homology"/>
<dbReference type="InterPro" id="IPR011098">
    <property type="entry name" value="G5_dom"/>
</dbReference>
<dbReference type="Pfam" id="PF03990">
    <property type="entry name" value="DUF348"/>
    <property type="match status" value="3"/>
</dbReference>
<dbReference type="InterPro" id="IPR010618">
    <property type="entry name" value="RPF"/>
</dbReference>
<sequence length="433" mass="44625">MCALVLGEAMHACSVTLRTQSGAALARSRRVVTCTYPRARKVQEIRAIVVKFFTSDGKFSFVKVGTQLVVLVALVLGLVAFVGNNKTITLNVDGRVSSVQTFGGTVGQVVKSAKVELQPSDRVSPSVDSHVQDGAVINVNLAKAVKVSLDGAERTINTTAPTVAGLVSELGVASASQVSVPKDAQLAVSGSFVSISTPKKVSIVADGKAAATTTTEATVAKVLEDAGLKLGASDRVSQPANAPVVNDMVIKVSRVDASKTAVTTEPVAFETLTTESADMFKGETTVTQAGVAGTSKKSFKLVLVDGREASRTLVSETVSVQPVTEKITIGTKEKPQPAAEAAANTGAAAPAMMNEGMWDKIAQCESGGNWSINSGNGYYGGLQFDVQTWLGSGGGAYAPNAAAASKAQQIDVANRVYAQRGLGPWGCGWAASS</sequence>
<dbReference type="Pfam" id="PF07501">
    <property type="entry name" value="G5"/>
    <property type="match status" value="1"/>
</dbReference>
<evidence type="ECO:0000313" key="6">
    <source>
        <dbReference type="EMBL" id="RKR19475.1"/>
    </source>
</evidence>
<name>A0A495ER62_9MICC</name>
<dbReference type="EMBL" id="RBIR01000004">
    <property type="protein sequence ID" value="RKR19475.1"/>
    <property type="molecule type" value="Genomic_DNA"/>
</dbReference>
<comment type="caution">
    <text evidence="6">The sequence shown here is derived from an EMBL/GenBank/DDBJ whole genome shotgun (WGS) entry which is preliminary data.</text>
</comment>
<dbReference type="SUPFAM" id="SSF53955">
    <property type="entry name" value="Lysozyme-like"/>
    <property type="match status" value="1"/>
</dbReference>
<evidence type="ECO:0000313" key="7">
    <source>
        <dbReference type="Proteomes" id="UP000276055"/>
    </source>
</evidence>
<evidence type="ECO:0000256" key="3">
    <source>
        <dbReference type="ARBA" id="ARBA00022801"/>
    </source>
</evidence>
<dbReference type="Gene3D" id="1.10.530.10">
    <property type="match status" value="1"/>
</dbReference>
<dbReference type="AlphaFoldDB" id="A0A495ER62"/>
<reference evidence="6 7" key="1">
    <citation type="submission" date="2018-10" db="EMBL/GenBank/DDBJ databases">
        <title>Genomic Encyclopedia of Type Strains, Phase IV (KMG-IV): sequencing the most valuable type-strain genomes for metagenomic binning, comparative biology and taxonomic classification.</title>
        <authorList>
            <person name="Goeker M."/>
        </authorList>
    </citation>
    <scope>NUCLEOTIDE SEQUENCE [LARGE SCALE GENOMIC DNA]</scope>
    <source>
        <strain evidence="6 7">DSM 25586</strain>
    </source>
</reference>
<dbReference type="Gene3D" id="2.20.230.10">
    <property type="entry name" value="Resuscitation-promoting factor rpfb"/>
    <property type="match status" value="1"/>
</dbReference>